<feature type="compositionally biased region" description="Basic and acidic residues" evidence="1">
    <location>
        <begin position="151"/>
        <end position="162"/>
    </location>
</feature>
<evidence type="ECO:0000313" key="2">
    <source>
        <dbReference type="EMBL" id="CAF9903992.1"/>
    </source>
</evidence>
<name>A0A8H3EHA1_9LECA</name>
<dbReference type="AlphaFoldDB" id="A0A8H3EHA1"/>
<organism evidence="2 3">
    <name type="scientific">Heterodermia speciosa</name>
    <dbReference type="NCBI Taxonomy" id="116794"/>
    <lineage>
        <taxon>Eukaryota</taxon>
        <taxon>Fungi</taxon>
        <taxon>Dikarya</taxon>
        <taxon>Ascomycota</taxon>
        <taxon>Pezizomycotina</taxon>
        <taxon>Lecanoromycetes</taxon>
        <taxon>OSLEUM clade</taxon>
        <taxon>Lecanoromycetidae</taxon>
        <taxon>Caliciales</taxon>
        <taxon>Physciaceae</taxon>
        <taxon>Heterodermia</taxon>
    </lineage>
</organism>
<evidence type="ECO:0000256" key="1">
    <source>
        <dbReference type="SAM" id="MobiDB-lite"/>
    </source>
</evidence>
<accession>A0A8H3EHA1</accession>
<dbReference type="Proteomes" id="UP000664521">
    <property type="component" value="Unassembled WGS sequence"/>
</dbReference>
<evidence type="ECO:0000313" key="3">
    <source>
        <dbReference type="Proteomes" id="UP000664521"/>
    </source>
</evidence>
<sequence length="192" mass="21007">MFSSNPTMSPATASSTTVHPKPLVLPSTPLPNPLPPAIRAATLNALLATQAIPTLQRTLRDECIAAGWFKAIRARALEIIQTPIDTHIENWDEDEGEETEGEGKEGNYDIEAIRALIIREALGKDRKRGEDGEYEDDGAGMMVRKKKRVKRSGEDEGRGKADVRLPERAIEAGTKVVRDALEKVVVIEGEKG</sequence>
<gene>
    <name evidence="2" type="ORF">HETSPECPRED_003299</name>
</gene>
<comment type="caution">
    <text evidence="2">The sequence shown here is derived from an EMBL/GenBank/DDBJ whole genome shotgun (WGS) entry which is preliminary data.</text>
</comment>
<keyword evidence="3" id="KW-1185">Reference proteome</keyword>
<feature type="region of interest" description="Disordered" evidence="1">
    <location>
        <begin position="127"/>
        <end position="162"/>
    </location>
</feature>
<feature type="region of interest" description="Disordered" evidence="1">
    <location>
        <begin position="1"/>
        <end position="27"/>
    </location>
</feature>
<dbReference type="OrthoDB" id="10645663at2759"/>
<dbReference type="EMBL" id="CAJPDS010000002">
    <property type="protein sequence ID" value="CAF9903992.1"/>
    <property type="molecule type" value="Genomic_DNA"/>
</dbReference>
<proteinExistence type="predicted"/>
<protein>
    <submittedName>
        <fullName evidence="2">Uncharacterized protein</fullName>
    </submittedName>
</protein>
<reference evidence="2" key="1">
    <citation type="submission" date="2021-03" db="EMBL/GenBank/DDBJ databases">
        <authorList>
            <person name="Tagirdzhanova G."/>
        </authorList>
    </citation>
    <scope>NUCLEOTIDE SEQUENCE</scope>
</reference>